<accession>W5N094</accession>
<dbReference type="Ensembl" id="ENSLOCT00000014082.1">
    <property type="protein sequence ID" value="ENSLOCP00000014053.1"/>
    <property type="gene ID" value="ENSLOCG00000011435.1"/>
</dbReference>
<dbReference type="EMBL" id="AHAT01031183">
    <property type="status" value="NOT_ANNOTATED_CDS"/>
    <property type="molecule type" value="Genomic_DNA"/>
</dbReference>
<dbReference type="eggNOG" id="KOG2687">
    <property type="taxonomic scope" value="Eukaryota"/>
</dbReference>
<dbReference type="STRING" id="7918.ENSLOCP00000014053"/>
<feature type="compositionally biased region" description="Polar residues" evidence="1">
    <location>
        <begin position="21"/>
        <end position="33"/>
    </location>
</feature>
<evidence type="ECO:0000313" key="3">
    <source>
        <dbReference type="Ensembl" id="ENSLOCP00000014053.1"/>
    </source>
</evidence>
<feature type="compositionally biased region" description="Low complexity" evidence="1">
    <location>
        <begin position="99"/>
        <end position="113"/>
    </location>
</feature>
<dbReference type="OrthoDB" id="342281at2759"/>
<feature type="region of interest" description="Disordered" evidence="1">
    <location>
        <begin position="50"/>
        <end position="73"/>
    </location>
</feature>
<dbReference type="PANTHER" id="PTHR35255">
    <property type="entry name" value="TRANSMEMBRANE PROTEIN 71"/>
    <property type="match status" value="1"/>
</dbReference>
<name>W5N094_LEPOC</name>
<sequence>MNRRSRRLVDGGYYQPEDDGASTSSTGSVNGGQISYRESPVRIFKKKVAGRRQVSSSCCLAHENASSESLGSYASEEPIRAEEYWGIAPSLRALSSSSRASSRSKFSSPGPDSQPGFSSRFSAADGHGNSSGYSSSEEGCCGPAQPHPDTEPQLGVKDLLLSPGRALAMLYWWLGTAWYSLTTGASLLDVFLLTRSVAGRRCRGSGREGRRPPETRLRAPLVTDMKMTGGGHFQQVLHRTAGSEVKQT</sequence>
<reference evidence="3" key="2">
    <citation type="submission" date="2025-08" db="UniProtKB">
        <authorList>
            <consortium name="Ensembl"/>
        </authorList>
    </citation>
    <scope>IDENTIFICATION</scope>
</reference>
<keyword evidence="2" id="KW-1133">Transmembrane helix</keyword>
<reference evidence="3" key="3">
    <citation type="submission" date="2025-09" db="UniProtKB">
        <authorList>
            <consortium name="Ensembl"/>
        </authorList>
    </citation>
    <scope>IDENTIFICATION</scope>
</reference>
<dbReference type="InParanoid" id="W5N094"/>
<dbReference type="InterPro" id="IPR027975">
    <property type="entry name" value="TMEM71"/>
</dbReference>
<dbReference type="KEGG" id="loc:107078862"/>
<protein>
    <submittedName>
        <fullName evidence="3">SUN domain-containing protein 2-like</fullName>
    </submittedName>
</protein>
<reference evidence="4" key="1">
    <citation type="submission" date="2011-12" db="EMBL/GenBank/DDBJ databases">
        <title>The Draft Genome of Lepisosteus oculatus.</title>
        <authorList>
            <consortium name="The Broad Institute Genome Assembly &amp; Analysis Group"/>
            <consortium name="Computational R&amp;D Group"/>
            <consortium name="and Sequencing Platform"/>
            <person name="Di Palma F."/>
            <person name="Alfoldi J."/>
            <person name="Johnson J."/>
            <person name="Berlin A."/>
            <person name="Gnerre S."/>
            <person name="Jaffe D."/>
            <person name="MacCallum I."/>
            <person name="Young S."/>
            <person name="Walker B.J."/>
            <person name="Lander E.S."/>
            <person name="Lindblad-Toh K."/>
        </authorList>
    </citation>
    <scope>NUCLEOTIDE SEQUENCE [LARGE SCALE GENOMIC DNA]</scope>
</reference>
<organism evidence="3 4">
    <name type="scientific">Lepisosteus oculatus</name>
    <name type="common">Spotted gar</name>
    <dbReference type="NCBI Taxonomy" id="7918"/>
    <lineage>
        <taxon>Eukaryota</taxon>
        <taxon>Metazoa</taxon>
        <taxon>Chordata</taxon>
        <taxon>Craniata</taxon>
        <taxon>Vertebrata</taxon>
        <taxon>Euteleostomi</taxon>
        <taxon>Actinopterygii</taxon>
        <taxon>Neopterygii</taxon>
        <taxon>Holostei</taxon>
        <taxon>Semionotiformes</taxon>
        <taxon>Lepisosteidae</taxon>
        <taxon>Lepisosteus</taxon>
    </lineage>
</organism>
<keyword evidence="4" id="KW-1185">Reference proteome</keyword>
<dbReference type="Bgee" id="ENSLOCG00000011435">
    <property type="expression patterns" value="Expressed in testis and 11 other cell types or tissues"/>
</dbReference>
<dbReference type="PANTHER" id="PTHR35255:SF1">
    <property type="entry name" value="TRANSMEMBRANE PROTEIN 71"/>
    <property type="match status" value="1"/>
</dbReference>
<keyword evidence="2" id="KW-0472">Membrane</keyword>
<dbReference type="OMA" id="IRAEEYW"/>
<proteinExistence type="predicted"/>
<evidence type="ECO:0000256" key="2">
    <source>
        <dbReference type="SAM" id="Phobius"/>
    </source>
</evidence>
<dbReference type="HOGENOM" id="CLU_1119863_0_0_1"/>
<feature type="region of interest" description="Disordered" evidence="1">
    <location>
        <begin position="99"/>
        <end position="155"/>
    </location>
</feature>
<feature type="transmembrane region" description="Helical" evidence="2">
    <location>
        <begin position="170"/>
        <end position="193"/>
    </location>
</feature>
<feature type="region of interest" description="Disordered" evidence="1">
    <location>
        <begin position="1"/>
        <end position="36"/>
    </location>
</feature>
<evidence type="ECO:0000313" key="4">
    <source>
        <dbReference type="Proteomes" id="UP000018468"/>
    </source>
</evidence>
<dbReference type="AlphaFoldDB" id="W5N094"/>
<feature type="compositionally biased region" description="Polar residues" evidence="1">
    <location>
        <begin position="53"/>
        <end position="72"/>
    </location>
</feature>
<dbReference type="Proteomes" id="UP000018468">
    <property type="component" value="Linkage group LG12"/>
</dbReference>
<evidence type="ECO:0000256" key="1">
    <source>
        <dbReference type="SAM" id="MobiDB-lite"/>
    </source>
</evidence>
<feature type="compositionally biased region" description="Low complexity" evidence="1">
    <location>
        <begin position="126"/>
        <end position="142"/>
    </location>
</feature>
<keyword evidence="2" id="KW-0812">Transmembrane</keyword>